<feature type="compositionally biased region" description="Polar residues" evidence="1">
    <location>
        <begin position="843"/>
        <end position="853"/>
    </location>
</feature>
<feature type="region of interest" description="Disordered" evidence="1">
    <location>
        <begin position="522"/>
        <end position="554"/>
    </location>
</feature>
<dbReference type="EMBL" id="JAIFTH010001376">
    <property type="protein sequence ID" value="KAG9508560.1"/>
    <property type="molecule type" value="Genomic_DNA"/>
</dbReference>
<feature type="region of interest" description="Disordered" evidence="1">
    <location>
        <begin position="1378"/>
        <end position="1557"/>
    </location>
</feature>
<feature type="region of interest" description="Disordered" evidence="1">
    <location>
        <begin position="804"/>
        <end position="853"/>
    </location>
</feature>
<feature type="region of interest" description="Disordered" evidence="1">
    <location>
        <begin position="1687"/>
        <end position="1717"/>
    </location>
</feature>
<evidence type="ECO:0000256" key="1">
    <source>
        <dbReference type="SAM" id="MobiDB-lite"/>
    </source>
</evidence>
<feature type="region of interest" description="Disordered" evidence="1">
    <location>
        <begin position="391"/>
        <end position="459"/>
    </location>
</feature>
<feature type="compositionally biased region" description="Low complexity" evidence="1">
    <location>
        <begin position="1520"/>
        <end position="1533"/>
    </location>
</feature>
<feature type="compositionally biased region" description="Low complexity" evidence="1">
    <location>
        <begin position="872"/>
        <end position="903"/>
    </location>
</feature>
<feature type="region of interest" description="Disordered" evidence="1">
    <location>
        <begin position="115"/>
        <end position="134"/>
    </location>
</feature>
<feature type="compositionally biased region" description="Polar residues" evidence="1">
    <location>
        <begin position="38"/>
        <end position="59"/>
    </location>
</feature>
<feature type="compositionally biased region" description="Low complexity" evidence="1">
    <location>
        <begin position="675"/>
        <end position="699"/>
    </location>
</feature>
<feature type="compositionally biased region" description="Basic residues" evidence="1">
    <location>
        <begin position="1474"/>
        <end position="1494"/>
    </location>
</feature>
<feature type="compositionally biased region" description="Polar residues" evidence="1">
    <location>
        <begin position="1084"/>
        <end position="1133"/>
    </location>
</feature>
<accession>A0ABQ7S5P4</accession>
<feature type="non-terminal residue" evidence="2">
    <location>
        <position position="1779"/>
    </location>
</feature>
<feature type="compositionally biased region" description="Polar residues" evidence="1">
    <location>
        <begin position="1140"/>
        <end position="1149"/>
    </location>
</feature>
<reference evidence="2 3" key="1">
    <citation type="submission" date="2020-10" db="EMBL/GenBank/DDBJ databases">
        <authorList>
            <person name="Klimov P.B."/>
            <person name="Dyachkov S.M."/>
            <person name="Chetverikov P.E."/>
        </authorList>
    </citation>
    <scope>NUCLEOTIDE SEQUENCE [LARGE SCALE GENOMIC DNA]</scope>
    <source>
        <strain evidence="2">BMOC 18-1129-001#AD2665</strain>
        <tissue evidence="2">Entire mites</tissue>
    </source>
</reference>
<feature type="compositionally biased region" description="Low complexity" evidence="1">
    <location>
        <begin position="1185"/>
        <end position="1199"/>
    </location>
</feature>
<gene>
    <name evidence="2" type="ORF">GZH46_02939</name>
</gene>
<dbReference type="Proteomes" id="UP000825002">
    <property type="component" value="Unassembled WGS sequence"/>
</dbReference>
<feature type="region of interest" description="Disordered" evidence="1">
    <location>
        <begin position="30"/>
        <end position="59"/>
    </location>
</feature>
<feature type="compositionally biased region" description="Polar residues" evidence="1">
    <location>
        <begin position="441"/>
        <end position="450"/>
    </location>
</feature>
<feature type="compositionally biased region" description="Low complexity" evidence="1">
    <location>
        <begin position="255"/>
        <end position="269"/>
    </location>
</feature>
<feature type="region of interest" description="Disordered" evidence="1">
    <location>
        <begin position="1216"/>
        <end position="1240"/>
    </location>
</feature>
<feature type="compositionally biased region" description="Polar residues" evidence="1">
    <location>
        <begin position="928"/>
        <end position="943"/>
    </location>
</feature>
<feature type="region of interest" description="Disordered" evidence="1">
    <location>
        <begin position="255"/>
        <end position="274"/>
    </location>
</feature>
<feature type="compositionally biased region" description="Low complexity" evidence="1">
    <location>
        <begin position="1443"/>
        <end position="1455"/>
    </location>
</feature>
<feature type="region of interest" description="Disordered" evidence="1">
    <location>
        <begin position="675"/>
        <end position="709"/>
    </location>
</feature>
<feature type="region of interest" description="Disordered" evidence="1">
    <location>
        <begin position="1067"/>
        <end position="1202"/>
    </location>
</feature>
<feature type="compositionally biased region" description="Polar residues" evidence="1">
    <location>
        <begin position="537"/>
        <end position="546"/>
    </location>
</feature>
<feature type="compositionally biased region" description="Basic and acidic residues" evidence="1">
    <location>
        <begin position="1495"/>
        <end position="1519"/>
    </location>
</feature>
<sequence>MSTTISVSNAWPSIGSHRLFSQWPFASSSSSLSASNAQHEQQQQASSYKRSINEQQHMNQQRPMMEQQFHYFYNHDRMDPNTLASAVGTILNEARQQQYKQPRVSAAARRVMNVPNNNNGNHGNNGKSNAADSDPAKSFLASYLANQWHSRLLAQLGAHNQMQARSQFDYWPHIDGVSQLSALQQSHQHQVQASPTQQQHFTSNSPANWAMAASMRAPTVMVPPPQPPAMHAAMAGAFPVPVLGPIALPPTLMSTATTATGNPTTSANARSTRSNFQNSLGSLGAASHVPPPTIVAPPTGAALNLMPQMSQMAPISHMSQSPHMPLMPLTVPAISTMPTLTALPMTRQLPALMALWAQHVQQQQQQQMKHLKLKKRQSGNNSVNQLLFKTTTSDSQMKSQSVNESSAQTSADTEAGIDNESSEFGQVPAGQRRLKKRSVMWTPSGTTNHTNLDRDQDRKRTTLESAIRSGASDAIASTSPALRLSSRWRSVSSTNSPAKSYASLMAESMQASNIEPMFGRQMAPKHSKIQQPERRSTAWSAPNSKKSAPTTAVPASAATVIPSTSSSAPAAAVNVLLLSGSGESHVPNSGVTGWEPSRQQPQQQFSSNPRTSSVTTTGGSKWAHNQNHSSHSSKWSARQSRSGPIILAGVPRFMSRSTTASGSVSSALDTTQSVSWNASNSSSSGGTNQSMAPTTSSSTPAPPVQGLQLNDAGATNAATPTTVVTPSGSHTITKKAQSSQHTLIQSAQQSQLPLSESMAASTRVANYFANVESERVTRGHPQAQAQPQQVSSGLLATGALSGSGAVGDSNSVGGAGASVHKRARRPSDAASGKGGSGTASRSPTNSAQHSSSTIAAKHLSWSVPNTLQATLASSGSASGGASSAAHAGTEPSSSVVSSVRSTSGAGGAGSPAAAASMDVASESADSPGSDSATNSYQQQQLAQSDDGRQNTLAMYGQNYKQSADYGTTPATPSAGSYRQHVYDTLASARAPSNSFMMSQAGTNSGSNYDSNYYQSSAAYQPRGQQQQEQQQLVLSTNNNYQQQQQQSPDYNSMNGQQMMSLSMIGAQQGQPNGQYSSSSDSSSMGHQQQTNSDQFGTHNSLDTSTGSTAMHDNSGGANSMDATSSSAADQQQLLAEHYAQQRQSATTSMMEPFGARHPSSSVLGATDSMDDTGTGGAWVQPPPSSSSSSFGNSLGSHSPHSQQYLSGLASATEPLASSGFSGAHNDQQAGDYSQSHFGPQYNSELTASVYHGQQQPMSGGNNQRHQASFDAAIGAHQRSAQHQFMLPHQHNSASYHSGSYNNNNNNLQQQLNEQLGGAGSSSPFQSSSSSAFRNPLIDEDATAATAAAAGVATYPSQVQLAAMRNAAAHHQLLMAGDTARASTSAGSSGGAPEVTPITSHHYHFGTGPPASLTPFEDPDNPYGALIHDLATMGVSKRPTPASNNQNKKQKANNNNQGDQGEQETSDAQSGGGNKKGRRLLQRLSLRRWFRKLRKNKDNKDKDKEKEKENDNEDKDKENSNNEISNNNSAASDSFYGPMPYDRRARRRSRRSTLASLTGAGQALTAHHHHHHLHAPLAATSPHYDDQYDAAQHAYAQAARQQQQQQLIEQRFSDLSPSSAAGDPLMGSRNFEIMLGGVLNGSGRGGSAQSIERSLDASAVVAGASRLLFHNTWSHHNPQLHLSQAPVDTQTHAHDDDDEHHHHHHHHHHNYDTSQHEDEPLVRAVRLFGFQGFDQPVVVSESVDMPTNQSKAASRPHDPPIVAQMVRRPMTSVASSNNRQ</sequence>
<proteinExistence type="predicted"/>
<comment type="caution">
    <text evidence="2">The sequence shown here is derived from an EMBL/GenBank/DDBJ whole genome shotgun (WGS) entry which is preliminary data.</text>
</comment>
<organism evidence="2 3">
    <name type="scientific">Fragariocoptes setiger</name>
    <dbReference type="NCBI Taxonomy" id="1670756"/>
    <lineage>
        <taxon>Eukaryota</taxon>
        <taxon>Metazoa</taxon>
        <taxon>Ecdysozoa</taxon>
        <taxon>Arthropoda</taxon>
        <taxon>Chelicerata</taxon>
        <taxon>Arachnida</taxon>
        <taxon>Acari</taxon>
        <taxon>Acariformes</taxon>
        <taxon>Trombidiformes</taxon>
        <taxon>Prostigmata</taxon>
        <taxon>Eupodina</taxon>
        <taxon>Eriophyoidea</taxon>
        <taxon>Phytoptidae</taxon>
        <taxon>Fragariocoptes</taxon>
    </lineage>
</organism>
<feature type="compositionally biased region" description="Low complexity" evidence="1">
    <location>
        <begin position="596"/>
        <end position="609"/>
    </location>
</feature>
<evidence type="ECO:0000313" key="3">
    <source>
        <dbReference type="Proteomes" id="UP000825002"/>
    </source>
</evidence>
<feature type="compositionally biased region" description="Low complexity" evidence="1">
    <location>
        <begin position="910"/>
        <end position="926"/>
    </location>
</feature>
<protein>
    <submittedName>
        <fullName evidence="2">Uncharacterized protein</fullName>
    </submittedName>
</protein>
<name>A0ABQ7S5P4_9ACAR</name>
<feature type="region of interest" description="Disordered" evidence="1">
    <location>
        <begin position="584"/>
        <end position="640"/>
    </location>
</feature>
<feature type="compositionally biased region" description="Polar residues" evidence="1">
    <location>
        <begin position="1218"/>
        <end position="1240"/>
    </location>
</feature>
<feature type="compositionally biased region" description="Polar residues" evidence="1">
    <location>
        <begin position="391"/>
        <end position="412"/>
    </location>
</feature>
<evidence type="ECO:0000313" key="2">
    <source>
        <dbReference type="EMBL" id="KAG9508560.1"/>
    </source>
</evidence>
<keyword evidence="3" id="KW-1185">Reference proteome</keyword>
<feature type="compositionally biased region" description="Polar residues" evidence="1">
    <location>
        <begin position="610"/>
        <end position="640"/>
    </location>
</feature>
<feature type="region of interest" description="Disordered" evidence="1">
    <location>
        <begin position="872"/>
        <end position="948"/>
    </location>
</feature>
<feature type="compositionally biased region" description="Low complexity" evidence="1">
    <location>
        <begin position="115"/>
        <end position="129"/>
    </location>
</feature>